<gene>
    <name evidence="1" type="ORF">TNIN_413381</name>
</gene>
<dbReference type="AlphaFoldDB" id="A0A8X6YR59"/>
<organism evidence="1 2">
    <name type="scientific">Trichonephila inaurata madagascariensis</name>
    <dbReference type="NCBI Taxonomy" id="2747483"/>
    <lineage>
        <taxon>Eukaryota</taxon>
        <taxon>Metazoa</taxon>
        <taxon>Ecdysozoa</taxon>
        <taxon>Arthropoda</taxon>
        <taxon>Chelicerata</taxon>
        <taxon>Arachnida</taxon>
        <taxon>Araneae</taxon>
        <taxon>Araneomorphae</taxon>
        <taxon>Entelegynae</taxon>
        <taxon>Araneoidea</taxon>
        <taxon>Nephilidae</taxon>
        <taxon>Trichonephila</taxon>
        <taxon>Trichonephila inaurata</taxon>
    </lineage>
</organism>
<evidence type="ECO:0000313" key="2">
    <source>
        <dbReference type="Proteomes" id="UP000886998"/>
    </source>
</evidence>
<sequence length="76" mass="8482">MKFSAGTKPDSSPNENLATYKPIPVDDVGEGIVCVHHSFQIYMHLESVVNQLLLSIKSTLRIPDLVFWKLSPVNKS</sequence>
<dbReference type="EMBL" id="BMAV01022563">
    <property type="protein sequence ID" value="GFY77665.1"/>
    <property type="molecule type" value="Genomic_DNA"/>
</dbReference>
<proteinExistence type="predicted"/>
<keyword evidence="2" id="KW-1185">Reference proteome</keyword>
<reference evidence="1" key="1">
    <citation type="submission" date="2020-08" db="EMBL/GenBank/DDBJ databases">
        <title>Multicomponent nature underlies the extraordinary mechanical properties of spider dragline silk.</title>
        <authorList>
            <person name="Kono N."/>
            <person name="Nakamura H."/>
            <person name="Mori M."/>
            <person name="Yoshida Y."/>
            <person name="Ohtoshi R."/>
            <person name="Malay A.D."/>
            <person name="Moran D.A.P."/>
            <person name="Tomita M."/>
            <person name="Numata K."/>
            <person name="Arakawa K."/>
        </authorList>
    </citation>
    <scope>NUCLEOTIDE SEQUENCE</scope>
</reference>
<name>A0A8X6YR59_9ARAC</name>
<evidence type="ECO:0000313" key="1">
    <source>
        <dbReference type="EMBL" id="GFY77665.1"/>
    </source>
</evidence>
<comment type="caution">
    <text evidence="1">The sequence shown here is derived from an EMBL/GenBank/DDBJ whole genome shotgun (WGS) entry which is preliminary data.</text>
</comment>
<dbReference type="Proteomes" id="UP000886998">
    <property type="component" value="Unassembled WGS sequence"/>
</dbReference>
<accession>A0A8X6YR59</accession>
<protein>
    <submittedName>
        <fullName evidence="1">Uncharacterized protein</fullName>
    </submittedName>
</protein>